<dbReference type="FunFam" id="3.30.460.10:FF:000018">
    <property type="entry name" value="Mitochondrial assembly of ribosomal large subunit 1"/>
    <property type="match status" value="1"/>
</dbReference>
<dbReference type="GO" id="GO:0005739">
    <property type="term" value="C:mitochondrion"/>
    <property type="evidence" value="ECO:0007669"/>
    <property type="project" value="UniProtKB-SubCell"/>
</dbReference>
<evidence type="ECO:0000256" key="3">
    <source>
        <dbReference type="ARBA" id="ARBA00023128"/>
    </source>
</evidence>
<dbReference type="PANTHER" id="PTHR21043">
    <property type="entry name" value="IOJAP SUPERFAMILY ORTHOLOG"/>
    <property type="match status" value="1"/>
</dbReference>
<evidence type="ECO:0000256" key="2">
    <source>
        <dbReference type="ARBA" id="ARBA00010574"/>
    </source>
</evidence>
<dbReference type="EMBL" id="OV725079">
    <property type="protein sequence ID" value="CAH1396191.1"/>
    <property type="molecule type" value="Genomic_DNA"/>
</dbReference>
<dbReference type="GO" id="GO:0090071">
    <property type="term" value="P:negative regulation of ribosome biogenesis"/>
    <property type="evidence" value="ECO:0007669"/>
    <property type="project" value="TreeGrafter"/>
</dbReference>
<comment type="similarity">
    <text evidence="2">Belongs to the Iojap/RsfS family.</text>
</comment>
<dbReference type="InterPro" id="IPR004394">
    <property type="entry name" value="Iojap/RsfS/C7orf30"/>
</dbReference>
<dbReference type="InterPro" id="IPR043519">
    <property type="entry name" value="NT_sf"/>
</dbReference>
<dbReference type="SUPFAM" id="SSF81301">
    <property type="entry name" value="Nucleotidyltransferase"/>
    <property type="match status" value="1"/>
</dbReference>
<comment type="function">
    <text evidence="4">Required for normal mitochondrial ribosome function and mitochondrial translation. May play a role in ribosome biogenesis by preventing premature association of the 28S and 39S ribosomal subunits. Interacts with mitochondrial ribosomal protein uL14m (MRPL14), probably blocking formation of intersubunit bridge B8, preventing association of the 28S and 39S ribosomal subunits. Addition to isolated mitochondrial ribosomal subunits partially inhibits translation, probably by interfering with the association of the 28S and 39S ribosomal subunits and the formation of functional ribosomes. May also participate in the assembly and/or regulation of the stability of the large subunit of the mitochondrial ribosome. May function as a ribosomal silencing factor.</text>
</comment>
<evidence type="ECO:0000256" key="5">
    <source>
        <dbReference type="ARBA" id="ARBA00073331"/>
    </source>
</evidence>
<dbReference type="AlphaFoldDB" id="A0A9P0MM21"/>
<accession>A0A9P0MM21</accession>
<reference evidence="6" key="1">
    <citation type="submission" date="2022-01" db="EMBL/GenBank/DDBJ databases">
        <authorList>
            <person name="King R."/>
        </authorList>
    </citation>
    <scope>NUCLEOTIDE SEQUENCE</scope>
</reference>
<dbReference type="HAMAP" id="MF_01477">
    <property type="entry name" value="Iojap_RsfS"/>
    <property type="match status" value="1"/>
</dbReference>
<comment type="subcellular location">
    <subcellularLocation>
        <location evidence="1">Mitochondrion</location>
    </subcellularLocation>
</comment>
<evidence type="ECO:0000256" key="4">
    <source>
        <dbReference type="ARBA" id="ARBA00053669"/>
    </source>
</evidence>
<dbReference type="Gene3D" id="3.30.460.10">
    <property type="entry name" value="Beta Polymerase, domain 2"/>
    <property type="match status" value="1"/>
</dbReference>
<sequence>MMTQRVLRKMFLSCSGSKSYIIMNYRMNFSTEEKDDKYKFKIFKDEDSPVILDMEEELAELDKRSKIKIISRKHKVDEKILTRGVTGVFEIQELVHYLKEDNAKDIFVVKVPTELKYVDYFVVVSGKSQRHILGLAEYIRKIFKRKMHSSDILPVIEGKYSSDWIAMDLGNIALHIMSSNARKRYDLESLWTLGSQYDFKTNQHDELNEFIKSYSINLDSLGPVPSVV</sequence>
<dbReference type="PANTHER" id="PTHR21043:SF0">
    <property type="entry name" value="MITOCHONDRIAL ASSEMBLY OF RIBOSOMAL LARGE SUBUNIT PROTEIN 1"/>
    <property type="match status" value="1"/>
</dbReference>
<dbReference type="GO" id="GO:0017148">
    <property type="term" value="P:negative regulation of translation"/>
    <property type="evidence" value="ECO:0007669"/>
    <property type="project" value="TreeGrafter"/>
</dbReference>
<evidence type="ECO:0000313" key="7">
    <source>
        <dbReference type="Proteomes" id="UP001152798"/>
    </source>
</evidence>
<proteinExistence type="inferred from homology"/>
<dbReference type="GO" id="GO:0043023">
    <property type="term" value="F:ribosomal large subunit binding"/>
    <property type="evidence" value="ECO:0007669"/>
    <property type="project" value="TreeGrafter"/>
</dbReference>
<keyword evidence="7" id="KW-1185">Reference proteome</keyword>
<dbReference type="NCBIfam" id="TIGR00090">
    <property type="entry name" value="rsfS_iojap_ybeB"/>
    <property type="match status" value="1"/>
</dbReference>
<name>A0A9P0MM21_NEZVI</name>
<gene>
    <name evidence="6" type="ORF">NEZAVI_LOCUS6306</name>
</gene>
<keyword evidence="3" id="KW-0496">Mitochondrion</keyword>
<organism evidence="6 7">
    <name type="scientific">Nezara viridula</name>
    <name type="common">Southern green stink bug</name>
    <name type="synonym">Cimex viridulus</name>
    <dbReference type="NCBI Taxonomy" id="85310"/>
    <lineage>
        <taxon>Eukaryota</taxon>
        <taxon>Metazoa</taxon>
        <taxon>Ecdysozoa</taxon>
        <taxon>Arthropoda</taxon>
        <taxon>Hexapoda</taxon>
        <taxon>Insecta</taxon>
        <taxon>Pterygota</taxon>
        <taxon>Neoptera</taxon>
        <taxon>Paraneoptera</taxon>
        <taxon>Hemiptera</taxon>
        <taxon>Heteroptera</taxon>
        <taxon>Panheteroptera</taxon>
        <taxon>Pentatomomorpha</taxon>
        <taxon>Pentatomoidea</taxon>
        <taxon>Pentatomidae</taxon>
        <taxon>Pentatominae</taxon>
        <taxon>Nezara</taxon>
    </lineage>
</organism>
<dbReference type="OrthoDB" id="21330at2759"/>
<protein>
    <recommendedName>
        <fullName evidence="5">Mitochondrial assembly of ribosomal large subunit protein 1</fullName>
    </recommendedName>
</protein>
<dbReference type="Pfam" id="PF02410">
    <property type="entry name" value="RsfS"/>
    <property type="match status" value="1"/>
</dbReference>
<evidence type="ECO:0000313" key="6">
    <source>
        <dbReference type="EMBL" id="CAH1396191.1"/>
    </source>
</evidence>
<dbReference type="Proteomes" id="UP001152798">
    <property type="component" value="Chromosome 3"/>
</dbReference>
<evidence type="ECO:0000256" key="1">
    <source>
        <dbReference type="ARBA" id="ARBA00004173"/>
    </source>
</evidence>